<proteinExistence type="predicted"/>
<dbReference type="RefSeq" id="XP_008716998.1">
    <property type="nucleotide sequence ID" value="XM_008718776.1"/>
</dbReference>
<dbReference type="EMBL" id="KB822720">
    <property type="protein sequence ID" value="ETN40155.1"/>
    <property type="molecule type" value="Genomic_DNA"/>
</dbReference>
<accession>W2RV23</accession>
<dbReference type="HOGENOM" id="CLU_1586413_0_0_1"/>
<evidence type="ECO:0000313" key="2">
    <source>
        <dbReference type="Proteomes" id="UP000030752"/>
    </source>
</evidence>
<name>W2RV23_CYPE1</name>
<protein>
    <submittedName>
        <fullName evidence="1">Uncharacterized protein</fullName>
    </submittedName>
</protein>
<organism evidence="1 2">
    <name type="scientific">Cyphellophora europaea (strain CBS 101466)</name>
    <name type="common">Phialophora europaea</name>
    <dbReference type="NCBI Taxonomy" id="1220924"/>
    <lineage>
        <taxon>Eukaryota</taxon>
        <taxon>Fungi</taxon>
        <taxon>Dikarya</taxon>
        <taxon>Ascomycota</taxon>
        <taxon>Pezizomycotina</taxon>
        <taxon>Eurotiomycetes</taxon>
        <taxon>Chaetothyriomycetidae</taxon>
        <taxon>Chaetothyriales</taxon>
        <taxon>Cyphellophoraceae</taxon>
        <taxon>Cyphellophora</taxon>
    </lineage>
</organism>
<sequence>MWCSERNKEAEMWTGMAQFTSLQRVEIWLHSETLYPAIPYLHELRQVLSERKQRPYIALELCVWEKHLSFDHSLDHERNRKLILQGYAEPKEEYTTAISPRQRILRLPTHAAQIVLTGDISATAAKALDEYLMSLDRCLLTKSVMPLPKDAVRYNGRSQRLWYELQLE</sequence>
<dbReference type="AlphaFoldDB" id="W2RV23"/>
<dbReference type="Proteomes" id="UP000030752">
    <property type="component" value="Unassembled WGS sequence"/>
</dbReference>
<evidence type="ECO:0000313" key="1">
    <source>
        <dbReference type="EMBL" id="ETN40155.1"/>
    </source>
</evidence>
<dbReference type="VEuPathDB" id="FungiDB:HMPREF1541_04431"/>
<dbReference type="InParanoid" id="W2RV23"/>
<reference evidence="1 2" key="1">
    <citation type="submission" date="2013-03" db="EMBL/GenBank/DDBJ databases">
        <title>The Genome Sequence of Phialophora europaea CBS 101466.</title>
        <authorList>
            <consortium name="The Broad Institute Genomics Platform"/>
            <person name="Cuomo C."/>
            <person name="de Hoog S."/>
            <person name="Gorbushina A."/>
            <person name="Walker B."/>
            <person name="Young S.K."/>
            <person name="Zeng Q."/>
            <person name="Gargeya S."/>
            <person name="Fitzgerald M."/>
            <person name="Haas B."/>
            <person name="Abouelleil A."/>
            <person name="Allen A.W."/>
            <person name="Alvarado L."/>
            <person name="Arachchi H.M."/>
            <person name="Berlin A.M."/>
            <person name="Chapman S.B."/>
            <person name="Gainer-Dewar J."/>
            <person name="Goldberg J."/>
            <person name="Griggs A."/>
            <person name="Gujja S."/>
            <person name="Hansen M."/>
            <person name="Howarth C."/>
            <person name="Imamovic A."/>
            <person name="Ireland A."/>
            <person name="Larimer J."/>
            <person name="McCowan C."/>
            <person name="Murphy C."/>
            <person name="Pearson M."/>
            <person name="Poon T.W."/>
            <person name="Priest M."/>
            <person name="Roberts A."/>
            <person name="Saif S."/>
            <person name="Shea T."/>
            <person name="Sisk P."/>
            <person name="Sykes S."/>
            <person name="Wortman J."/>
            <person name="Nusbaum C."/>
            <person name="Birren B."/>
        </authorList>
    </citation>
    <scope>NUCLEOTIDE SEQUENCE [LARGE SCALE GENOMIC DNA]</scope>
    <source>
        <strain evidence="1 2">CBS 101466</strain>
    </source>
</reference>
<dbReference type="GeneID" id="19971770"/>
<keyword evidence="2" id="KW-1185">Reference proteome</keyword>
<gene>
    <name evidence="1" type="ORF">HMPREF1541_04431</name>
</gene>